<gene>
    <name evidence="3" type="ORF">RB653_001309</name>
</gene>
<feature type="compositionally biased region" description="Basic residues" evidence="2">
    <location>
        <begin position="22"/>
        <end position="31"/>
    </location>
</feature>
<dbReference type="AlphaFoldDB" id="A0AAN7U759"/>
<feature type="region of interest" description="Disordered" evidence="2">
    <location>
        <begin position="1"/>
        <end position="34"/>
    </location>
</feature>
<evidence type="ECO:0000313" key="4">
    <source>
        <dbReference type="Proteomes" id="UP001344447"/>
    </source>
</evidence>
<evidence type="ECO:0008006" key="5">
    <source>
        <dbReference type="Google" id="ProtNLM"/>
    </source>
</evidence>
<keyword evidence="1" id="KW-0175">Coiled coil</keyword>
<dbReference type="Pfam" id="PF08555">
    <property type="entry name" value="FAM32A"/>
    <property type="match status" value="1"/>
</dbReference>
<comment type="caution">
    <text evidence="3">The sequence shown here is derived from an EMBL/GenBank/DDBJ whole genome shotgun (WGS) entry which is preliminary data.</text>
</comment>
<keyword evidence="4" id="KW-1185">Reference proteome</keyword>
<proteinExistence type="predicted"/>
<dbReference type="Proteomes" id="UP001344447">
    <property type="component" value="Unassembled WGS sequence"/>
</dbReference>
<organism evidence="3 4">
    <name type="scientific">Dictyostelium firmibasis</name>
    <dbReference type="NCBI Taxonomy" id="79012"/>
    <lineage>
        <taxon>Eukaryota</taxon>
        <taxon>Amoebozoa</taxon>
        <taxon>Evosea</taxon>
        <taxon>Eumycetozoa</taxon>
        <taxon>Dictyostelia</taxon>
        <taxon>Dictyosteliales</taxon>
        <taxon>Dictyosteliaceae</taxon>
        <taxon>Dictyostelium</taxon>
    </lineage>
</organism>
<evidence type="ECO:0000256" key="1">
    <source>
        <dbReference type="SAM" id="Coils"/>
    </source>
</evidence>
<dbReference type="EMBL" id="JAVFKY010000002">
    <property type="protein sequence ID" value="KAK5581278.1"/>
    <property type="molecule type" value="Genomic_DNA"/>
</dbReference>
<evidence type="ECO:0000256" key="2">
    <source>
        <dbReference type="SAM" id="MobiDB-lite"/>
    </source>
</evidence>
<evidence type="ECO:0000313" key="3">
    <source>
        <dbReference type="EMBL" id="KAK5581278.1"/>
    </source>
</evidence>
<accession>A0AAN7U759</accession>
<dbReference type="InterPro" id="IPR013865">
    <property type="entry name" value="FAM32A"/>
</dbReference>
<sequence>MYSNVVTGKLKLKGDVPEVPSHGKKKKKSKKVKNETIIDKQEHDEEEISNIKVSKTLTDAEKKHKEKLNRKEQKRIDKLVNKSHKEKIEEYNKYLSSLSEHHDVPKVGPG</sequence>
<reference evidence="3 4" key="1">
    <citation type="submission" date="2023-11" db="EMBL/GenBank/DDBJ databases">
        <title>Dfirmibasis_genome.</title>
        <authorList>
            <person name="Edelbroek B."/>
            <person name="Kjellin J."/>
            <person name="Jerlstrom-Hultqvist J."/>
            <person name="Soderbom F."/>
        </authorList>
    </citation>
    <scope>NUCLEOTIDE SEQUENCE [LARGE SCALE GENOMIC DNA]</scope>
    <source>
        <strain evidence="3 4">TNS-C-14</strain>
    </source>
</reference>
<dbReference type="PANTHER" id="PTHR13282:SF6">
    <property type="entry name" value="PROTEIN FAM32A"/>
    <property type="match status" value="1"/>
</dbReference>
<name>A0AAN7U759_9MYCE</name>
<dbReference type="PANTHER" id="PTHR13282">
    <property type="entry name" value="PROTEIN FAM32A"/>
    <property type="match status" value="1"/>
</dbReference>
<feature type="coiled-coil region" evidence="1">
    <location>
        <begin position="54"/>
        <end position="82"/>
    </location>
</feature>
<dbReference type="GO" id="GO:0005730">
    <property type="term" value="C:nucleolus"/>
    <property type="evidence" value="ECO:0007669"/>
    <property type="project" value="TreeGrafter"/>
</dbReference>
<protein>
    <recommendedName>
        <fullName evidence="5">DUF1754-domain-containing protein</fullName>
    </recommendedName>
</protein>